<name>A0A9Q0YQJ3_HOLLE</name>
<sequence length="51" mass="6184">MRKKREDLIEVLKITKSYERVDDRVWINMSNIPFTRGHTFKLGLQYCKLNV</sequence>
<comment type="caution">
    <text evidence="1">The sequence shown here is derived from an EMBL/GenBank/DDBJ whole genome shotgun (WGS) entry which is preliminary data.</text>
</comment>
<proteinExistence type="predicted"/>
<evidence type="ECO:0000313" key="2">
    <source>
        <dbReference type="Proteomes" id="UP001152320"/>
    </source>
</evidence>
<reference evidence="1" key="1">
    <citation type="submission" date="2021-10" db="EMBL/GenBank/DDBJ databases">
        <title>Tropical sea cucumber genome reveals ecological adaptation and Cuvierian tubules defense mechanism.</title>
        <authorList>
            <person name="Chen T."/>
        </authorList>
    </citation>
    <scope>NUCLEOTIDE SEQUENCE</scope>
    <source>
        <strain evidence="1">Nanhai2018</strain>
        <tissue evidence="1">Muscle</tissue>
    </source>
</reference>
<dbReference type="Proteomes" id="UP001152320">
    <property type="component" value="Chromosome 19"/>
</dbReference>
<protein>
    <submittedName>
        <fullName evidence="1">Uncharacterized protein</fullName>
    </submittedName>
</protein>
<evidence type="ECO:0000313" key="1">
    <source>
        <dbReference type="EMBL" id="KAJ8023446.1"/>
    </source>
</evidence>
<dbReference type="EMBL" id="JAIZAY010000019">
    <property type="protein sequence ID" value="KAJ8023446.1"/>
    <property type="molecule type" value="Genomic_DNA"/>
</dbReference>
<organism evidence="1 2">
    <name type="scientific">Holothuria leucospilota</name>
    <name type="common">Black long sea cucumber</name>
    <name type="synonym">Mertensiothuria leucospilota</name>
    <dbReference type="NCBI Taxonomy" id="206669"/>
    <lineage>
        <taxon>Eukaryota</taxon>
        <taxon>Metazoa</taxon>
        <taxon>Echinodermata</taxon>
        <taxon>Eleutherozoa</taxon>
        <taxon>Echinozoa</taxon>
        <taxon>Holothuroidea</taxon>
        <taxon>Aspidochirotacea</taxon>
        <taxon>Aspidochirotida</taxon>
        <taxon>Holothuriidae</taxon>
        <taxon>Holothuria</taxon>
    </lineage>
</organism>
<dbReference type="AlphaFoldDB" id="A0A9Q0YQJ3"/>
<keyword evidence="2" id="KW-1185">Reference proteome</keyword>
<gene>
    <name evidence="1" type="ORF">HOLleu_35895</name>
</gene>
<accession>A0A9Q0YQJ3</accession>